<proteinExistence type="predicted"/>
<protein>
    <submittedName>
        <fullName evidence="1">Uncharacterized protein</fullName>
    </submittedName>
</protein>
<organism evidence="1 2">
    <name type="scientific">Stentor coeruleus</name>
    <dbReference type="NCBI Taxonomy" id="5963"/>
    <lineage>
        <taxon>Eukaryota</taxon>
        <taxon>Sar</taxon>
        <taxon>Alveolata</taxon>
        <taxon>Ciliophora</taxon>
        <taxon>Postciliodesmatophora</taxon>
        <taxon>Heterotrichea</taxon>
        <taxon>Heterotrichida</taxon>
        <taxon>Stentoridae</taxon>
        <taxon>Stentor</taxon>
    </lineage>
</organism>
<evidence type="ECO:0000313" key="1">
    <source>
        <dbReference type="EMBL" id="OMJ70704.1"/>
    </source>
</evidence>
<keyword evidence="2" id="KW-1185">Reference proteome</keyword>
<gene>
    <name evidence="1" type="ORF">SteCoe_31265</name>
</gene>
<evidence type="ECO:0000313" key="2">
    <source>
        <dbReference type="Proteomes" id="UP000187209"/>
    </source>
</evidence>
<sequence length="141" mass="16233">MSGKIYYIRDLDSLRHCPDTECLQNEPQEPEVKRFKSIFAPNNIHFNMIVSNRSLNKRFSSNQGYFSRSNRVKKNLSVQLPYISKEQGTTISLGPLSSIQKALKPEPIVKNSYLIKYTSMKNGCRQLDLSPLVAKGYRKFI</sequence>
<accession>A0A1R2B1Q0</accession>
<reference evidence="1 2" key="1">
    <citation type="submission" date="2016-11" db="EMBL/GenBank/DDBJ databases">
        <title>The macronuclear genome of Stentor coeruleus: a giant cell with tiny introns.</title>
        <authorList>
            <person name="Slabodnick M."/>
            <person name="Ruby J.G."/>
            <person name="Reiff S.B."/>
            <person name="Swart E.C."/>
            <person name="Gosai S."/>
            <person name="Prabakaran S."/>
            <person name="Witkowska E."/>
            <person name="Larue G.E."/>
            <person name="Fisher S."/>
            <person name="Freeman R.M."/>
            <person name="Gunawardena J."/>
            <person name="Chu W."/>
            <person name="Stover N.A."/>
            <person name="Gregory B.D."/>
            <person name="Nowacki M."/>
            <person name="Derisi J."/>
            <person name="Roy S.W."/>
            <person name="Marshall W.F."/>
            <person name="Sood P."/>
        </authorList>
    </citation>
    <scope>NUCLEOTIDE SEQUENCE [LARGE SCALE GENOMIC DNA]</scope>
    <source>
        <strain evidence="1">WM001</strain>
    </source>
</reference>
<comment type="caution">
    <text evidence="1">The sequence shown here is derived from an EMBL/GenBank/DDBJ whole genome shotgun (WGS) entry which is preliminary data.</text>
</comment>
<dbReference type="Proteomes" id="UP000187209">
    <property type="component" value="Unassembled WGS sequence"/>
</dbReference>
<dbReference type="EMBL" id="MPUH01001061">
    <property type="protein sequence ID" value="OMJ70704.1"/>
    <property type="molecule type" value="Genomic_DNA"/>
</dbReference>
<dbReference type="AlphaFoldDB" id="A0A1R2B1Q0"/>
<name>A0A1R2B1Q0_9CILI</name>